<evidence type="ECO:0000313" key="2">
    <source>
        <dbReference type="EMBL" id="MFC6956972.1"/>
    </source>
</evidence>
<feature type="transmembrane region" description="Helical" evidence="1">
    <location>
        <begin position="167"/>
        <end position="184"/>
    </location>
</feature>
<reference evidence="3" key="1">
    <citation type="journal article" date="2019" name="Int. J. Syst. Evol. Microbiol.">
        <title>The Global Catalogue of Microorganisms (GCM) 10K type strain sequencing project: providing services to taxonomists for standard genome sequencing and annotation.</title>
        <authorList>
            <consortium name="The Broad Institute Genomics Platform"/>
            <consortium name="The Broad Institute Genome Sequencing Center for Infectious Disease"/>
            <person name="Wu L."/>
            <person name="Ma J."/>
        </authorList>
    </citation>
    <scope>NUCLEOTIDE SEQUENCE [LARGE SCALE GENOMIC DNA]</scope>
    <source>
        <strain evidence="3">KACC 12634</strain>
    </source>
</reference>
<keyword evidence="3" id="KW-1185">Reference proteome</keyword>
<feature type="transmembrane region" description="Helical" evidence="1">
    <location>
        <begin position="44"/>
        <end position="62"/>
    </location>
</feature>
<keyword evidence="1" id="KW-1133">Transmembrane helix</keyword>
<comment type="caution">
    <text evidence="2">The sequence shown here is derived from an EMBL/GenBank/DDBJ whole genome shotgun (WGS) entry which is preliminary data.</text>
</comment>
<gene>
    <name evidence="2" type="ORF">ACFQS3_07160</name>
</gene>
<name>A0ABW2D775_9ACTN</name>
<proteinExistence type="predicted"/>
<dbReference type="RefSeq" id="WP_382347775.1">
    <property type="nucleotide sequence ID" value="NZ_JBHMBP010000002.1"/>
</dbReference>
<feature type="transmembrane region" description="Helical" evidence="1">
    <location>
        <begin position="191"/>
        <end position="211"/>
    </location>
</feature>
<keyword evidence="1" id="KW-0472">Membrane</keyword>
<feature type="transmembrane region" description="Helical" evidence="1">
    <location>
        <begin position="223"/>
        <end position="247"/>
    </location>
</feature>
<evidence type="ECO:0000256" key="1">
    <source>
        <dbReference type="SAM" id="Phobius"/>
    </source>
</evidence>
<evidence type="ECO:0000313" key="3">
    <source>
        <dbReference type="Proteomes" id="UP001596470"/>
    </source>
</evidence>
<feature type="transmembrane region" description="Helical" evidence="1">
    <location>
        <begin position="134"/>
        <end position="155"/>
    </location>
</feature>
<sequence>MHTDTHSSRGALGHRIAWATGPLAAALVAAAVYNGQIAPMDPGLGLILDFAALWAALATSLLTRSRALRLTAQIAAPVLWIVSFYDWFAWAWMGSTLGWTDSFASPIFFALMAMPPFWLLLAVWRRTSTGAGSFLAEAGALTVMAMALFVLTIYLSSAVDPASPAGWLALVFGAAAALVALAAWRRAGRRVAYGFVALLFAAVAAGSPWLFHSEDPDFSPPGIIGVEVFAPGVIAVAAIATALQFAWTAWRKPRTGEPAGA</sequence>
<feature type="transmembrane region" description="Helical" evidence="1">
    <location>
        <begin position="74"/>
        <end position="91"/>
    </location>
</feature>
<dbReference type="EMBL" id="JBHSYS010000002">
    <property type="protein sequence ID" value="MFC6956972.1"/>
    <property type="molecule type" value="Genomic_DNA"/>
</dbReference>
<accession>A0ABW2D775</accession>
<organism evidence="2 3">
    <name type="scientific">Glycomyces mayteni</name>
    <dbReference type="NCBI Taxonomy" id="543887"/>
    <lineage>
        <taxon>Bacteria</taxon>
        <taxon>Bacillati</taxon>
        <taxon>Actinomycetota</taxon>
        <taxon>Actinomycetes</taxon>
        <taxon>Glycomycetales</taxon>
        <taxon>Glycomycetaceae</taxon>
        <taxon>Glycomyces</taxon>
    </lineage>
</organism>
<keyword evidence="1" id="KW-0812">Transmembrane</keyword>
<evidence type="ECO:0008006" key="4">
    <source>
        <dbReference type="Google" id="ProtNLM"/>
    </source>
</evidence>
<protein>
    <recommendedName>
        <fullName evidence="4">Lycopene cyclase domain-containing protein</fullName>
    </recommendedName>
</protein>
<feature type="transmembrane region" description="Helical" evidence="1">
    <location>
        <begin position="103"/>
        <end position="122"/>
    </location>
</feature>
<feature type="transmembrane region" description="Helical" evidence="1">
    <location>
        <begin position="12"/>
        <end position="32"/>
    </location>
</feature>
<dbReference type="Proteomes" id="UP001596470">
    <property type="component" value="Unassembled WGS sequence"/>
</dbReference>